<dbReference type="AlphaFoldDB" id="A0A384JFM7"/>
<organism evidence="4 5">
    <name type="scientific">Botryotinia fuckeliana (strain B05.10)</name>
    <name type="common">Noble rot fungus</name>
    <name type="synonym">Botrytis cinerea</name>
    <dbReference type="NCBI Taxonomy" id="332648"/>
    <lineage>
        <taxon>Eukaryota</taxon>
        <taxon>Fungi</taxon>
        <taxon>Dikarya</taxon>
        <taxon>Ascomycota</taxon>
        <taxon>Pezizomycotina</taxon>
        <taxon>Leotiomycetes</taxon>
        <taxon>Helotiales</taxon>
        <taxon>Sclerotiniaceae</taxon>
        <taxon>Botrytis</taxon>
    </lineage>
</organism>
<feature type="compositionally biased region" description="Acidic residues" evidence="2">
    <location>
        <begin position="160"/>
        <end position="169"/>
    </location>
</feature>
<proteinExistence type="predicted"/>
<reference evidence="4 5" key="3">
    <citation type="journal article" date="2017" name="Mol. Plant Pathol.">
        <title>A gapless genome sequence of the fungus Botrytis cinerea.</title>
        <authorList>
            <person name="Van Kan J.A."/>
            <person name="Stassen J.H."/>
            <person name="Mosbach A."/>
            <person name="Van Der Lee T.A."/>
            <person name="Faino L."/>
            <person name="Farmer A.D."/>
            <person name="Papasotiriou D.G."/>
            <person name="Zhou S."/>
            <person name="Seidl M.F."/>
            <person name="Cottam E."/>
            <person name="Edel D."/>
            <person name="Hahn M."/>
            <person name="Schwartz D.C."/>
            <person name="Dietrich R.A."/>
            <person name="Widdison S."/>
            <person name="Scalliet G."/>
        </authorList>
    </citation>
    <scope>NUCLEOTIDE SEQUENCE [LARGE SCALE GENOMIC DNA]</scope>
    <source>
        <strain evidence="4 5">B05.10</strain>
    </source>
</reference>
<dbReference type="GeneID" id="5438134"/>
<evidence type="ECO:0000313" key="5">
    <source>
        <dbReference type="Proteomes" id="UP000001798"/>
    </source>
</evidence>
<dbReference type="OrthoDB" id="2122982at2759"/>
<evidence type="ECO:0000313" key="4">
    <source>
        <dbReference type="EMBL" id="ATZ49261.1"/>
    </source>
</evidence>
<reference evidence="4 5" key="1">
    <citation type="journal article" date="2011" name="PLoS Genet.">
        <title>Genomic analysis of the necrotrophic fungal pathogens Sclerotinia sclerotiorum and Botrytis cinerea.</title>
        <authorList>
            <person name="Amselem J."/>
            <person name="Cuomo C.A."/>
            <person name="van Kan J.A."/>
            <person name="Viaud M."/>
            <person name="Benito E.P."/>
            <person name="Couloux A."/>
            <person name="Coutinho P.M."/>
            <person name="de Vries R.P."/>
            <person name="Dyer P.S."/>
            <person name="Fillinger S."/>
            <person name="Fournier E."/>
            <person name="Gout L."/>
            <person name="Hahn M."/>
            <person name="Kohn L."/>
            <person name="Lapalu N."/>
            <person name="Plummer K.M."/>
            <person name="Pradier J.M."/>
            <person name="Quevillon E."/>
            <person name="Sharon A."/>
            <person name="Simon A."/>
            <person name="ten Have A."/>
            <person name="Tudzynski B."/>
            <person name="Tudzynski P."/>
            <person name="Wincker P."/>
            <person name="Andrew M."/>
            <person name="Anthouard V."/>
            <person name="Beever R.E."/>
            <person name="Beffa R."/>
            <person name="Benoit I."/>
            <person name="Bouzid O."/>
            <person name="Brault B."/>
            <person name="Chen Z."/>
            <person name="Choquer M."/>
            <person name="Collemare J."/>
            <person name="Cotton P."/>
            <person name="Danchin E.G."/>
            <person name="Da Silva C."/>
            <person name="Gautier A."/>
            <person name="Giraud C."/>
            <person name="Giraud T."/>
            <person name="Gonzalez C."/>
            <person name="Grossetete S."/>
            <person name="Guldener U."/>
            <person name="Henrissat B."/>
            <person name="Howlett B.J."/>
            <person name="Kodira C."/>
            <person name="Kretschmer M."/>
            <person name="Lappartient A."/>
            <person name="Leroch M."/>
            <person name="Levis C."/>
            <person name="Mauceli E."/>
            <person name="Neuveglise C."/>
            <person name="Oeser B."/>
            <person name="Pearson M."/>
            <person name="Poulain J."/>
            <person name="Poussereau N."/>
            <person name="Quesneville H."/>
            <person name="Rascle C."/>
            <person name="Schumacher J."/>
            <person name="Segurens B."/>
            <person name="Sexton A."/>
            <person name="Silva E."/>
            <person name="Sirven C."/>
            <person name="Soanes D.M."/>
            <person name="Talbot N.J."/>
            <person name="Templeton M."/>
            <person name="Yandava C."/>
            <person name="Yarden O."/>
            <person name="Zeng Q."/>
            <person name="Rollins J.A."/>
            <person name="Lebrun M.H."/>
            <person name="Dickman M."/>
        </authorList>
    </citation>
    <scope>NUCLEOTIDE SEQUENCE [LARGE SCALE GENOMIC DNA]</scope>
    <source>
        <strain evidence="4 5">B05.10</strain>
    </source>
</reference>
<dbReference type="PANTHER" id="PTHR21540">
    <property type="entry name" value="RING FINGER AND SWIM DOMAIN-CONTAINING PROTEIN 2"/>
    <property type="match status" value="1"/>
</dbReference>
<protein>
    <recommendedName>
        <fullName evidence="3">SWIM-type domain-containing protein</fullName>
    </recommendedName>
</protein>
<dbReference type="PANTHER" id="PTHR21540:SF0">
    <property type="entry name" value="PHD FAMILY PROTEIN"/>
    <property type="match status" value="1"/>
</dbReference>
<evidence type="ECO:0000256" key="1">
    <source>
        <dbReference type="PROSITE-ProRule" id="PRU00325"/>
    </source>
</evidence>
<feature type="compositionally biased region" description="Low complexity" evidence="2">
    <location>
        <begin position="1"/>
        <end position="22"/>
    </location>
</feature>
<dbReference type="VEuPathDB" id="FungiDB:Bcin04g04310"/>
<keyword evidence="1" id="KW-0479">Metal-binding</keyword>
<dbReference type="InterPro" id="IPR013083">
    <property type="entry name" value="Znf_RING/FYVE/PHD"/>
</dbReference>
<dbReference type="SUPFAM" id="SSF57850">
    <property type="entry name" value="RING/U-box"/>
    <property type="match status" value="1"/>
</dbReference>
<keyword evidence="1" id="KW-0863">Zinc-finger</keyword>
<feature type="compositionally biased region" description="Polar residues" evidence="2">
    <location>
        <begin position="80"/>
        <end position="112"/>
    </location>
</feature>
<dbReference type="EMBL" id="CP009808">
    <property type="protein sequence ID" value="ATZ49261.1"/>
    <property type="molecule type" value="Genomic_DNA"/>
</dbReference>
<dbReference type="Proteomes" id="UP000001798">
    <property type="component" value="Chromosome 4"/>
</dbReference>
<evidence type="ECO:0000259" key="3">
    <source>
        <dbReference type="PROSITE" id="PS50966"/>
    </source>
</evidence>
<dbReference type="InterPro" id="IPR039903">
    <property type="entry name" value="Zswim2"/>
</dbReference>
<dbReference type="PROSITE" id="PS50966">
    <property type="entry name" value="ZF_SWIM"/>
    <property type="match status" value="1"/>
</dbReference>
<dbReference type="InterPro" id="IPR007527">
    <property type="entry name" value="Znf_SWIM"/>
</dbReference>
<dbReference type="RefSeq" id="XP_024548369.1">
    <property type="nucleotide sequence ID" value="XM_024692590.1"/>
</dbReference>
<feature type="domain" description="SWIM-type" evidence="3">
    <location>
        <begin position="380"/>
        <end position="412"/>
    </location>
</feature>
<name>A0A384JFM7_BOTFB</name>
<keyword evidence="1" id="KW-0862">Zinc</keyword>
<feature type="compositionally biased region" description="Polar residues" evidence="2">
    <location>
        <begin position="122"/>
        <end position="156"/>
    </location>
</feature>
<dbReference type="Gene3D" id="3.30.40.10">
    <property type="entry name" value="Zinc/RING finger domain, C3HC4 (zinc finger)"/>
    <property type="match status" value="1"/>
</dbReference>
<reference evidence="4 5" key="2">
    <citation type="journal article" date="2012" name="Eukaryot. Cell">
        <title>Genome update of Botrytis cinerea strains B05.10 and T4.</title>
        <authorList>
            <person name="Staats M."/>
            <person name="van Kan J.A."/>
        </authorList>
    </citation>
    <scope>NUCLEOTIDE SEQUENCE [LARGE SCALE GENOMIC DNA]</scope>
    <source>
        <strain evidence="4 5">B05.10</strain>
    </source>
</reference>
<feature type="region of interest" description="Disordered" evidence="2">
    <location>
        <begin position="1"/>
        <end position="218"/>
    </location>
</feature>
<dbReference type="GO" id="GO:0008270">
    <property type="term" value="F:zinc ion binding"/>
    <property type="evidence" value="ECO:0007669"/>
    <property type="project" value="UniProtKB-KW"/>
</dbReference>
<dbReference type="KEGG" id="bfu:BCIN_04g04310"/>
<keyword evidence="5" id="KW-1185">Reference proteome</keyword>
<accession>A0A384JFM7</accession>
<gene>
    <name evidence="4" type="ORF">BCIN_04g04310</name>
</gene>
<evidence type="ECO:0000256" key="2">
    <source>
        <dbReference type="SAM" id="MobiDB-lite"/>
    </source>
</evidence>
<dbReference type="GO" id="GO:0061630">
    <property type="term" value="F:ubiquitin protein ligase activity"/>
    <property type="evidence" value="ECO:0007669"/>
    <property type="project" value="InterPro"/>
</dbReference>
<sequence length="673" mass="75282">MPSLSSRMSHSSDSTALSGTSSPTPSMDMDTQLAPLSATRKRSRNLNEDSDEEEPQARRARAGDSNSNENVDSEMAIDTPAQNLMATPRSRQSGIFNGRNTISRQEQEQIPSTFAKIGGPAQAQTESTLVSPLSRADQTIQPSTTHQAHGSTSQQRSYEENFDYDADISGDERPSNIRRRGTRQDSTRTPAVHNETRAPDTASPPASNEASVVENRGSRADLLPVSNLLLGIEGPSSQIASTRGGTIYIDLTLEDSSDEEHGHNLSPASSVLPVAEAPSIQDIQPNGDATFFDLTLEDSSDEEEGAATMSQAYIGDRIVLVEEERLEPFLPEPTAKFQRLLELARTQKLHCLDKWGAIELEDDVEFHRELAVLGTSGNVYMVCIKKKPDCNCPDGRKDMLCVHLVFILTQFLNLSAPLRHQSTFLEAELKCMMGDERCWMGPLSSDKFCIQKSVDEQEACPICLENLEGDAPLTWCRGQCGVNVHLQCVWSWAQANYEDEQPDITCVNCRAPWIWVGRQLVSYIEGMWNAQFGIAYNEAGYRTLSDLLRRNLSIDGYFNVANLLGIDKTVKDDAEVRQSQRLQRDFDRWRSEMARRPNLLREEVDAFIERYFPQVAENFRNNPNDGSPEATNVVETMRDVRINVRRSLQYGYQSLGLDSPRPYNYYETTILVS</sequence>